<protein>
    <recommendedName>
        <fullName evidence="4">DUF732 domain-containing protein</fullName>
    </recommendedName>
</protein>
<name>A1TBX0_MYCVP</name>
<dbReference type="RefSeq" id="WP_011781057.1">
    <property type="nucleotide sequence ID" value="NC_008726.1"/>
</dbReference>
<sequence>MKVYVLGAALSVVAPLLIVTAPGASASPDCDSFDPTGPACPSRPTGNCNPYDSSGQGFLGCLGSNWDDEPTTGVRGGVPTITNPQDVYAANTSDMYRLICNDLDVNGVSVRSTENIYHVLYAAPYNMAGRDAGQAVRRALKTTCPEHESAMDQAVKEALS</sequence>
<proteinExistence type="predicted"/>
<reference evidence="2" key="1">
    <citation type="submission" date="2006-12" db="EMBL/GenBank/DDBJ databases">
        <title>Complete sequence of Mycobacterium vanbaalenii PYR-1.</title>
        <authorList>
            <consortium name="US DOE Joint Genome Institute"/>
            <person name="Copeland A."/>
            <person name="Lucas S."/>
            <person name="Lapidus A."/>
            <person name="Barry K."/>
            <person name="Detter J.C."/>
            <person name="Glavina del Rio T."/>
            <person name="Hammon N."/>
            <person name="Israni S."/>
            <person name="Dalin E."/>
            <person name="Tice H."/>
            <person name="Pitluck S."/>
            <person name="Singan V."/>
            <person name="Schmutz J."/>
            <person name="Larimer F."/>
            <person name="Land M."/>
            <person name="Hauser L."/>
            <person name="Kyrpides N."/>
            <person name="Anderson I.J."/>
            <person name="Miller C."/>
            <person name="Richardson P."/>
        </authorList>
    </citation>
    <scope>NUCLEOTIDE SEQUENCE [LARGE SCALE GENOMIC DNA]</scope>
    <source>
        <strain evidence="2">PYR-1</strain>
    </source>
</reference>
<keyword evidence="3" id="KW-1185">Reference proteome</keyword>
<evidence type="ECO:0000313" key="3">
    <source>
        <dbReference type="Proteomes" id="UP000009159"/>
    </source>
</evidence>
<keyword evidence="1" id="KW-0732">Signal</keyword>
<evidence type="ECO:0000256" key="1">
    <source>
        <dbReference type="SAM" id="SignalP"/>
    </source>
</evidence>
<organism evidence="2 3">
    <name type="scientific">Mycolicibacterium vanbaalenii (strain DSM 7251 / JCM 13017 / BCRC 16820 / KCTC 9966 / NRRL B-24157 / PYR-1)</name>
    <name type="common">Mycobacterium vanbaalenii</name>
    <dbReference type="NCBI Taxonomy" id="350058"/>
    <lineage>
        <taxon>Bacteria</taxon>
        <taxon>Bacillati</taxon>
        <taxon>Actinomycetota</taxon>
        <taxon>Actinomycetes</taxon>
        <taxon>Mycobacteriales</taxon>
        <taxon>Mycobacteriaceae</taxon>
        <taxon>Mycolicibacterium</taxon>
    </lineage>
</organism>
<evidence type="ECO:0000313" key="2">
    <source>
        <dbReference type="EMBL" id="ABM14670.1"/>
    </source>
</evidence>
<accession>A1TBX0</accession>
<feature type="chain" id="PRO_5002637982" description="DUF732 domain-containing protein" evidence="1">
    <location>
        <begin position="27"/>
        <end position="160"/>
    </location>
</feature>
<dbReference type="AlphaFoldDB" id="A1TBX0"/>
<dbReference type="STRING" id="350058.Mvan_3891"/>
<gene>
    <name evidence="2" type="ordered locus">Mvan_3891</name>
</gene>
<dbReference type="EMBL" id="CP000511">
    <property type="protein sequence ID" value="ABM14670.1"/>
    <property type="molecule type" value="Genomic_DNA"/>
</dbReference>
<dbReference type="Proteomes" id="UP000009159">
    <property type="component" value="Chromosome"/>
</dbReference>
<feature type="signal peptide" evidence="1">
    <location>
        <begin position="1"/>
        <end position="26"/>
    </location>
</feature>
<dbReference type="HOGENOM" id="CLU_1650310_0_0_11"/>
<dbReference type="KEGG" id="mva:Mvan_3891"/>
<evidence type="ECO:0008006" key="4">
    <source>
        <dbReference type="Google" id="ProtNLM"/>
    </source>
</evidence>